<protein>
    <submittedName>
        <fullName evidence="2">Uncharacterized protein</fullName>
    </submittedName>
</protein>
<reference evidence="2" key="3">
    <citation type="submission" date="2021-09" db="EMBL/GenBank/DDBJ databases">
        <authorList>
            <person name="Gilroy R."/>
        </authorList>
    </citation>
    <scope>NUCLEOTIDE SEQUENCE</scope>
    <source>
        <strain evidence="2">CHK175-13533</strain>
    </source>
</reference>
<dbReference type="Proteomes" id="UP000700248">
    <property type="component" value="Unassembled WGS sequence"/>
</dbReference>
<accession>A0A9D2VFR0</accession>
<feature type="region of interest" description="Disordered" evidence="1">
    <location>
        <begin position="131"/>
        <end position="158"/>
    </location>
</feature>
<dbReference type="EMBL" id="JAATIZ010000006">
    <property type="protein sequence ID" value="NJB66229.1"/>
    <property type="molecule type" value="Genomic_DNA"/>
</dbReference>
<name>A0A9D2VFR0_9BURK</name>
<comment type="caution">
    <text evidence="2">The sequence shown here is derived from an EMBL/GenBank/DDBJ whole genome shotgun (WGS) entry which is preliminary data.</text>
</comment>
<dbReference type="Proteomes" id="UP000783934">
    <property type="component" value="Unassembled WGS sequence"/>
</dbReference>
<gene>
    <name evidence="3" type="ORF">GGR41_002494</name>
    <name evidence="2" type="ORF">K8U84_05595</name>
</gene>
<organism evidence="2 4">
    <name type="scientific">Paenalcaligenes hominis</name>
    <dbReference type="NCBI Taxonomy" id="643674"/>
    <lineage>
        <taxon>Bacteria</taxon>
        <taxon>Pseudomonadati</taxon>
        <taxon>Pseudomonadota</taxon>
        <taxon>Betaproteobacteria</taxon>
        <taxon>Burkholderiales</taxon>
        <taxon>Alcaligenaceae</taxon>
        <taxon>Paenalcaligenes</taxon>
    </lineage>
</organism>
<evidence type="ECO:0000256" key="1">
    <source>
        <dbReference type="SAM" id="MobiDB-lite"/>
    </source>
</evidence>
<dbReference type="EMBL" id="DYTQ01000065">
    <property type="protein sequence ID" value="HJH24013.1"/>
    <property type="molecule type" value="Genomic_DNA"/>
</dbReference>
<evidence type="ECO:0000313" key="3">
    <source>
        <dbReference type="EMBL" id="NJB66229.1"/>
    </source>
</evidence>
<dbReference type="AlphaFoldDB" id="A0A9D2VFR0"/>
<evidence type="ECO:0000313" key="5">
    <source>
        <dbReference type="Proteomes" id="UP000783934"/>
    </source>
</evidence>
<reference evidence="3 5" key="1">
    <citation type="submission" date="2020-03" db="EMBL/GenBank/DDBJ databases">
        <title>Genomic Encyclopedia of Type Strains, Phase IV (KMG-IV): sequencing the most valuable type-strain genomes for metagenomic binning, comparative biology and taxonomic classification.</title>
        <authorList>
            <person name="Goeker M."/>
        </authorList>
    </citation>
    <scope>NUCLEOTIDE SEQUENCE [LARGE SCALE GENOMIC DNA]</scope>
    <source>
        <strain evidence="3 5">DSM 26613</strain>
    </source>
</reference>
<reference evidence="2" key="2">
    <citation type="journal article" date="2021" name="PeerJ">
        <title>Extensive microbial diversity within the chicken gut microbiome revealed by metagenomics and culture.</title>
        <authorList>
            <person name="Gilroy R."/>
            <person name="Ravi A."/>
            <person name="Getino M."/>
            <person name="Pursley I."/>
            <person name="Horton D.L."/>
            <person name="Alikhan N.F."/>
            <person name="Baker D."/>
            <person name="Gharbi K."/>
            <person name="Hall N."/>
            <person name="Watson M."/>
            <person name="Adriaenssens E.M."/>
            <person name="Foster-Nyarko E."/>
            <person name="Jarju S."/>
            <person name="Secka A."/>
            <person name="Antonio M."/>
            <person name="Oren A."/>
            <person name="Chaudhuri R.R."/>
            <person name="La Ragione R."/>
            <person name="Hildebrand F."/>
            <person name="Pallen M.J."/>
        </authorList>
    </citation>
    <scope>NUCLEOTIDE SEQUENCE</scope>
    <source>
        <strain evidence="2">CHK175-13533</strain>
    </source>
</reference>
<proteinExistence type="predicted"/>
<keyword evidence="5" id="KW-1185">Reference proteome</keyword>
<sequence length="158" mass="17448">MTDSTALVFSTEDIELLARTADALSSYLGKPVLVELIDASETGFEWAIFAIPLDINEDDSDIPVVQIGGANAQLLGSQGGVHVNENETYTCRFMWAVQRTDLEPVKYIKINHDGEENAWGETLQEILPFDLSSDPLADDDENTPEDVAFIQPAPQQRH</sequence>
<evidence type="ECO:0000313" key="4">
    <source>
        <dbReference type="Proteomes" id="UP000700248"/>
    </source>
</evidence>
<dbReference type="RefSeq" id="WP_167662161.1">
    <property type="nucleotide sequence ID" value="NZ_BMCQ01000008.1"/>
</dbReference>
<evidence type="ECO:0000313" key="2">
    <source>
        <dbReference type="EMBL" id="HJH24013.1"/>
    </source>
</evidence>